<feature type="transmembrane region" description="Helical" evidence="1">
    <location>
        <begin position="121"/>
        <end position="142"/>
    </location>
</feature>
<protein>
    <submittedName>
        <fullName evidence="2">Uncharacterized protein</fullName>
    </submittedName>
</protein>
<dbReference type="EMBL" id="JADJUC010000006">
    <property type="protein sequence ID" value="MBK8524101.1"/>
    <property type="molecule type" value="Genomic_DNA"/>
</dbReference>
<keyword evidence="1" id="KW-0812">Transmembrane</keyword>
<evidence type="ECO:0000313" key="3">
    <source>
        <dbReference type="Proteomes" id="UP000886689"/>
    </source>
</evidence>
<organism evidence="2 3">
    <name type="scientific">Candidatus Proximibacter danicus</name>
    <dbReference type="NCBI Taxonomy" id="2954365"/>
    <lineage>
        <taxon>Bacteria</taxon>
        <taxon>Pseudomonadati</taxon>
        <taxon>Pseudomonadota</taxon>
        <taxon>Betaproteobacteria</taxon>
        <taxon>Candidatus Proximibacter</taxon>
    </lineage>
</organism>
<accession>A0A9D7K1L6</accession>
<evidence type="ECO:0000256" key="1">
    <source>
        <dbReference type="SAM" id="Phobius"/>
    </source>
</evidence>
<sequence>MGPSAEALLVLAILGLYLYDATTLLCCNEAVFSPAGRRGWDVGFGSRHMGIRGKELFIPNPLLLHRPTFRLVWSLEDAGEARAADLQPASLLPLAPALWGMAVGMLVLLPLGFFTALGERALLSGLLLIYVNLVLALTWTWLNRSPLQLSPWRFAALAFESLVCPPFALNLVRHLSLQMQPKEDAIHAARRLQGPEDWSLTRDRFRQRLDDEIDLEEVNSARWTRLIARRNRLTGGREACQE</sequence>
<keyword evidence="1" id="KW-0472">Membrane</keyword>
<reference evidence="2" key="1">
    <citation type="submission" date="2020-10" db="EMBL/GenBank/DDBJ databases">
        <title>Connecting structure to function with the recovery of over 1000 high-quality activated sludge metagenome-assembled genomes encoding full-length rRNA genes using long-read sequencing.</title>
        <authorList>
            <person name="Singleton C.M."/>
            <person name="Petriglieri F."/>
            <person name="Kristensen J.M."/>
            <person name="Kirkegaard R.H."/>
            <person name="Michaelsen T.Y."/>
            <person name="Andersen M.H."/>
            <person name="Karst S.M."/>
            <person name="Dueholm M.S."/>
            <person name="Nielsen P.H."/>
            <person name="Albertsen M."/>
        </authorList>
    </citation>
    <scope>NUCLEOTIDE SEQUENCE</scope>
    <source>
        <strain evidence="2">Hirt_18-Q3-R61-65_BATAC.395</strain>
    </source>
</reference>
<feature type="transmembrane region" description="Helical" evidence="1">
    <location>
        <begin position="94"/>
        <end position="114"/>
    </location>
</feature>
<dbReference type="Proteomes" id="UP000886689">
    <property type="component" value="Unassembled WGS sequence"/>
</dbReference>
<keyword evidence="1" id="KW-1133">Transmembrane helix</keyword>
<dbReference type="AlphaFoldDB" id="A0A9D7K1L6"/>
<comment type="caution">
    <text evidence="2">The sequence shown here is derived from an EMBL/GenBank/DDBJ whole genome shotgun (WGS) entry which is preliminary data.</text>
</comment>
<gene>
    <name evidence="2" type="ORF">IPL58_08190</name>
</gene>
<evidence type="ECO:0000313" key="2">
    <source>
        <dbReference type="EMBL" id="MBK8524101.1"/>
    </source>
</evidence>
<name>A0A9D7K1L6_9PROT</name>
<proteinExistence type="predicted"/>